<dbReference type="InterPro" id="IPR014710">
    <property type="entry name" value="RmlC-like_jellyroll"/>
</dbReference>
<evidence type="ECO:0000259" key="1">
    <source>
        <dbReference type="Pfam" id="PF07883"/>
    </source>
</evidence>
<dbReference type="RefSeq" id="WP_344626062.1">
    <property type="nucleotide sequence ID" value="NZ_BAAALD010000057.1"/>
</dbReference>
<dbReference type="EMBL" id="BAAALD010000057">
    <property type="protein sequence ID" value="GAA1102703.1"/>
    <property type="molecule type" value="Genomic_DNA"/>
</dbReference>
<comment type="caution">
    <text evidence="2">The sequence shown here is derived from an EMBL/GenBank/DDBJ whole genome shotgun (WGS) entry which is preliminary data.</text>
</comment>
<reference evidence="2 3" key="1">
    <citation type="journal article" date="2019" name="Int. J. Syst. Evol. Microbiol.">
        <title>The Global Catalogue of Microorganisms (GCM) 10K type strain sequencing project: providing services to taxonomists for standard genome sequencing and annotation.</title>
        <authorList>
            <consortium name="The Broad Institute Genomics Platform"/>
            <consortium name="The Broad Institute Genome Sequencing Center for Infectious Disease"/>
            <person name="Wu L."/>
            <person name="Ma J."/>
        </authorList>
    </citation>
    <scope>NUCLEOTIDE SEQUENCE [LARGE SCALE GENOMIC DNA]</scope>
    <source>
        <strain evidence="2 3">JCM 13002</strain>
    </source>
</reference>
<dbReference type="Pfam" id="PF07883">
    <property type="entry name" value="Cupin_2"/>
    <property type="match status" value="1"/>
</dbReference>
<sequence length="124" mass="12668">MPVVRPDHATVFDLHGARFTSYASAATGADLLRSWRLDVPAGTTGVEHTVSGEEVLHLLDGAPTVTLDGEATVLAPGDTVVVPAGSRLKVDNPGPGPAAAWVTTTAGLRAILPDGSVVNPPWAV</sequence>
<evidence type="ECO:0000313" key="3">
    <source>
        <dbReference type="Proteomes" id="UP001499987"/>
    </source>
</evidence>
<dbReference type="SUPFAM" id="SSF51182">
    <property type="entry name" value="RmlC-like cupins"/>
    <property type="match status" value="1"/>
</dbReference>
<dbReference type="CDD" id="cd20299">
    <property type="entry name" value="cupin_YP766765-like"/>
    <property type="match status" value="1"/>
</dbReference>
<protein>
    <submittedName>
        <fullName evidence="2">Cupin domain-containing protein</fullName>
    </submittedName>
</protein>
<dbReference type="Proteomes" id="UP001499987">
    <property type="component" value="Unassembled WGS sequence"/>
</dbReference>
<name>A0ABN1TUD4_9ACTN</name>
<dbReference type="InterPro" id="IPR011051">
    <property type="entry name" value="RmlC_Cupin_sf"/>
</dbReference>
<organism evidence="2 3">
    <name type="scientific">Kitasatospora arboriphila</name>
    <dbReference type="NCBI Taxonomy" id="258052"/>
    <lineage>
        <taxon>Bacteria</taxon>
        <taxon>Bacillati</taxon>
        <taxon>Actinomycetota</taxon>
        <taxon>Actinomycetes</taxon>
        <taxon>Kitasatosporales</taxon>
        <taxon>Streptomycetaceae</taxon>
        <taxon>Kitasatospora</taxon>
    </lineage>
</organism>
<keyword evidence="3" id="KW-1185">Reference proteome</keyword>
<dbReference type="InterPro" id="IPR013096">
    <property type="entry name" value="Cupin_2"/>
</dbReference>
<dbReference type="Gene3D" id="2.60.120.10">
    <property type="entry name" value="Jelly Rolls"/>
    <property type="match status" value="1"/>
</dbReference>
<accession>A0ABN1TUD4</accession>
<gene>
    <name evidence="2" type="ORF">GCM10009663_51600</name>
</gene>
<evidence type="ECO:0000313" key="2">
    <source>
        <dbReference type="EMBL" id="GAA1102703.1"/>
    </source>
</evidence>
<feature type="domain" description="Cupin type-2" evidence="1">
    <location>
        <begin position="37"/>
        <end position="99"/>
    </location>
</feature>
<proteinExistence type="predicted"/>